<dbReference type="InterPro" id="IPR046470">
    <property type="entry name" value="SAM_HAT_C"/>
</dbReference>
<dbReference type="Gene3D" id="3.40.50.10790">
    <property type="entry name" value="S-adenosyl-l-methionine hydroxide adenosyltransferase, N-terminal"/>
    <property type="match status" value="1"/>
</dbReference>
<dbReference type="OrthoDB" id="9792195at2"/>
<dbReference type="InterPro" id="IPR023228">
    <property type="entry name" value="SAM_OH_AdoTrfase_N_sf"/>
</dbReference>
<proteinExistence type="inferred from homology"/>
<comment type="caution">
    <text evidence="5">The sequence shown here is derived from an EMBL/GenBank/DDBJ whole genome shotgun (WGS) entry which is preliminary data.</text>
</comment>
<evidence type="ECO:0000256" key="2">
    <source>
        <dbReference type="ARBA" id="ARBA00024035"/>
    </source>
</evidence>
<evidence type="ECO:0000256" key="1">
    <source>
        <dbReference type="ARBA" id="ARBA00022691"/>
    </source>
</evidence>
<gene>
    <name evidence="5" type="ORF">DFR31_1181</name>
</gene>
<dbReference type="SUPFAM" id="SSF101852">
    <property type="entry name" value="Bacterial fluorinating enzyme, C-terminal domain"/>
    <property type="match status" value="1"/>
</dbReference>
<dbReference type="RefSeq" id="WP_121441679.1">
    <property type="nucleotide sequence ID" value="NZ_RCDA01000001.1"/>
</dbReference>
<dbReference type="InterPro" id="IPR023227">
    <property type="entry name" value="SAM_OH_AdoTrfase_C_sf"/>
</dbReference>
<comment type="similarity">
    <text evidence="2">Belongs to the SAM hydrolase / SAM-dependent halogenase family.</text>
</comment>
<dbReference type="PANTHER" id="PTHR35092:SF1">
    <property type="entry name" value="CHLORINASE MJ1651"/>
    <property type="match status" value="1"/>
</dbReference>
<evidence type="ECO:0000313" key="6">
    <source>
        <dbReference type="Proteomes" id="UP000275461"/>
    </source>
</evidence>
<feature type="domain" description="S-adenosyl-l-methionine hydroxide adenosyltransferase N-terminal" evidence="3">
    <location>
        <begin position="3"/>
        <end position="138"/>
    </location>
</feature>
<dbReference type="PANTHER" id="PTHR35092">
    <property type="entry name" value="CHLORINASE MJ1651"/>
    <property type="match status" value="1"/>
</dbReference>
<sequence>MFILFTDFGYDGPYVGQLKAVLLGGAPAVPVVDLMHDAPVFQPEAAGQLLAAYGGGLPAGTITVAVVDPGVGGDRRMIAARGDARWWLGPDNGLLVPTLRRCADVEVWELERPASAAPTFHGRDVFAPAALEVLENGRVEGEPVPAGDLVGWDSPPSLSRILYIDRYGNAVTGLQGEAVMDQAVIRIGYRELRFAQTFSAVAPGEAFWYRNSSGLVELAVNQGRADEWPGVELGAEVTVSTA</sequence>
<dbReference type="Gene3D" id="2.40.30.90">
    <property type="entry name" value="Bacterial fluorinating enzyme like"/>
    <property type="match status" value="1"/>
</dbReference>
<evidence type="ECO:0000259" key="4">
    <source>
        <dbReference type="Pfam" id="PF20257"/>
    </source>
</evidence>
<dbReference type="Pfam" id="PF20257">
    <property type="entry name" value="SAM_HAT_C"/>
    <property type="match status" value="1"/>
</dbReference>
<reference evidence="5 6" key="1">
    <citation type="submission" date="2018-10" db="EMBL/GenBank/DDBJ databases">
        <title>Genomic Encyclopedia of Type Strains, Phase IV (KMG-IV): sequencing the most valuable type-strain genomes for metagenomic binning, comparative biology and taxonomic classification.</title>
        <authorList>
            <person name="Goeker M."/>
        </authorList>
    </citation>
    <scope>NUCLEOTIDE SEQUENCE [LARGE SCALE GENOMIC DNA]</scope>
    <source>
        <strain evidence="5 6">DSM 12769</strain>
    </source>
</reference>
<feature type="domain" description="S-adenosyl-l-methionine hydroxide adenosyltransferase C-terminal" evidence="4">
    <location>
        <begin position="160"/>
        <end position="238"/>
    </location>
</feature>
<protein>
    <recommendedName>
        <fullName evidence="7">SAM-dependent chlorinase/fluorinase</fullName>
    </recommendedName>
</protein>
<dbReference type="AlphaFoldDB" id="A0A498C805"/>
<evidence type="ECO:0008006" key="7">
    <source>
        <dbReference type="Google" id="ProtNLM"/>
    </source>
</evidence>
<dbReference type="EMBL" id="RCDA01000001">
    <property type="protein sequence ID" value="RLK51257.1"/>
    <property type="molecule type" value="Genomic_DNA"/>
</dbReference>
<dbReference type="SUPFAM" id="SSF102522">
    <property type="entry name" value="Bacterial fluorinating enzyme, N-terminal domain"/>
    <property type="match status" value="1"/>
</dbReference>
<evidence type="ECO:0000313" key="5">
    <source>
        <dbReference type="EMBL" id="RLK51257.1"/>
    </source>
</evidence>
<dbReference type="Proteomes" id="UP000275461">
    <property type="component" value="Unassembled WGS sequence"/>
</dbReference>
<keyword evidence="1" id="KW-0949">S-adenosyl-L-methionine</keyword>
<name>A0A498C805_9GAMM</name>
<keyword evidence="6" id="KW-1185">Reference proteome</keyword>
<dbReference type="Pfam" id="PF01887">
    <property type="entry name" value="SAM_HAT_N"/>
    <property type="match status" value="1"/>
</dbReference>
<dbReference type="InterPro" id="IPR002747">
    <property type="entry name" value="SAM_OH_AdoTrfase"/>
</dbReference>
<dbReference type="PIRSF" id="PIRSF006779">
    <property type="entry name" value="UCP006779"/>
    <property type="match status" value="1"/>
</dbReference>
<dbReference type="InterPro" id="IPR046469">
    <property type="entry name" value="SAM_HAT_N"/>
</dbReference>
<accession>A0A498C805</accession>
<evidence type="ECO:0000259" key="3">
    <source>
        <dbReference type="Pfam" id="PF01887"/>
    </source>
</evidence>
<organism evidence="5 6">
    <name type="scientific">Alkalispirillum mobile</name>
    <dbReference type="NCBI Taxonomy" id="85925"/>
    <lineage>
        <taxon>Bacteria</taxon>
        <taxon>Pseudomonadati</taxon>
        <taxon>Pseudomonadota</taxon>
        <taxon>Gammaproteobacteria</taxon>
        <taxon>Chromatiales</taxon>
        <taxon>Ectothiorhodospiraceae</taxon>
        <taxon>Alkalispirillum</taxon>
    </lineage>
</organism>